<feature type="domain" description="DUF7133" evidence="1">
    <location>
        <begin position="105"/>
        <end position="365"/>
    </location>
</feature>
<dbReference type="PANTHER" id="PTHR33546">
    <property type="entry name" value="LARGE, MULTIFUNCTIONAL SECRETED PROTEIN-RELATED"/>
    <property type="match status" value="1"/>
</dbReference>
<organism evidence="2">
    <name type="scientific">marine sediment metagenome</name>
    <dbReference type="NCBI Taxonomy" id="412755"/>
    <lineage>
        <taxon>unclassified sequences</taxon>
        <taxon>metagenomes</taxon>
        <taxon>ecological metagenomes</taxon>
    </lineage>
</organism>
<sequence>MQHQYKYTAAMTIMAISLSGCGDTSKIPSQADFGPNPVLAKPESSVIPTLNIAPAEGWAIDDKPVAAEGLMVNRFAVDLEHPRWLYVLPNGDVLVAESNAPKSERSDWSFKSWIKGMVLEDAGAAVPSADRITLLRDGDDDGVAETRHVFLENLHSPFGMELIGNDFYVANADEIVRFPYEEGQTQITAKPEHVTDLPGGPINHHWTKNIIANGDGTKLYATVGSNSNIGENGMEAEENRAAILEVDLKTGDKRLFASGLRNPNGLDWQPQTGELWTTVNERDEIGSDLVPDYMTSVKDGAFYGWPYSYYGQNVDTRVEPQRPELVEKAIKPDYALGAHTASLGLTFYEADLLEEKYHNGAFVGQHGSWNRKPLSGYEVIFVPFKNGKPDGLPEEILTGFVDENGEANGRPVGVVVDKLGGLLVADDVGNTVWRVSPE</sequence>
<gene>
    <name evidence="2" type="ORF">LCGC14_1576960</name>
</gene>
<accession>A0A0F9J465</accession>
<dbReference type="InterPro" id="IPR011042">
    <property type="entry name" value="6-blade_b-propeller_TolB-like"/>
</dbReference>
<evidence type="ECO:0000313" key="2">
    <source>
        <dbReference type="EMBL" id="KKM27214.1"/>
    </source>
</evidence>
<dbReference type="EMBL" id="LAZR01012364">
    <property type="protein sequence ID" value="KKM27214.1"/>
    <property type="molecule type" value="Genomic_DNA"/>
</dbReference>
<dbReference type="AlphaFoldDB" id="A0A0F9J465"/>
<dbReference type="PROSITE" id="PS51257">
    <property type="entry name" value="PROKAR_LIPOPROTEIN"/>
    <property type="match status" value="1"/>
</dbReference>
<dbReference type="SUPFAM" id="SSF50952">
    <property type="entry name" value="Soluble quinoprotein glucose dehydrogenase"/>
    <property type="match status" value="1"/>
</dbReference>
<dbReference type="Gene3D" id="2.120.10.30">
    <property type="entry name" value="TolB, C-terminal domain"/>
    <property type="match status" value="1"/>
</dbReference>
<comment type="caution">
    <text evidence="2">The sequence shown here is derived from an EMBL/GenBank/DDBJ whole genome shotgun (WGS) entry which is preliminary data.</text>
</comment>
<dbReference type="Pfam" id="PF23500">
    <property type="entry name" value="DUF7133"/>
    <property type="match status" value="1"/>
</dbReference>
<evidence type="ECO:0000259" key="1">
    <source>
        <dbReference type="Pfam" id="PF23500"/>
    </source>
</evidence>
<reference evidence="2" key="1">
    <citation type="journal article" date="2015" name="Nature">
        <title>Complex archaea that bridge the gap between prokaryotes and eukaryotes.</title>
        <authorList>
            <person name="Spang A."/>
            <person name="Saw J.H."/>
            <person name="Jorgensen S.L."/>
            <person name="Zaremba-Niedzwiedzka K."/>
            <person name="Martijn J."/>
            <person name="Lind A.E."/>
            <person name="van Eijk R."/>
            <person name="Schleper C."/>
            <person name="Guy L."/>
            <person name="Ettema T.J."/>
        </authorList>
    </citation>
    <scope>NUCLEOTIDE SEQUENCE</scope>
</reference>
<dbReference type="InterPro" id="IPR011041">
    <property type="entry name" value="Quinoprot_gluc/sorb_DH_b-prop"/>
</dbReference>
<proteinExistence type="predicted"/>
<name>A0A0F9J465_9ZZZZ</name>
<dbReference type="InterPro" id="IPR055557">
    <property type="entry name" value="DUF7133"/>
</dbReference>
<dbReference type="PANTHER" id="PTHR33546:SF1">
    <property type="entry name" value="LARGE, MULTIFUNCTIONAL SECRETED PROTEIN"/>
    <property type="match status" value="1"/>
</dbReference>
<protein>
    <recommendedName>
        <fullName evidence="1">DUF7133 domain-containing protein</fullName>
    </recommendedName>
</protein>